<feature type="transmembrane region" description="Helical" evidence="6">
    <location>
        <begin position="364"/>
        <end position="384"/>
    </location>
</feature>
<evidence type="ECO:0000313" key="7">
    <source>
        <dbReference type="EMBL" id="GGM37847.1"/>
    </source>
</evidence>
<keyword evidence="8" id="KW-1185">Reference proteome</keyword>
<dbReference type="AlphaFoldDB" id="A0A8H9GNJ5"/>
<feature type="transmembrane region" description="Helical" evidence="6">
    <location>
        <begin position="337"/>
        <end position="358"/>
    </location>
</feature>
<proteinExistence type="predicted"/>
<evidence type="ECO:0000256" key="3">
    <source>
        <dbReference type="ARBA" id="ARBA00022692"/>
    </source>
</evidence>
<reference evidence="8" key="1">
    <citation type="journal article" date="2019" name="Int. J. Syst. Evol. Microbiol.">
        <title>The Global Catalogue of Microorganisms (GCM) 10K type strain sequencing project: providing services to taxonomists for standard genome sequencing and annotation.</title>
        <authorList>
            <consortium name="The Broad Institute Genomics Platform"/>
            <consortium name="The Broad Institute Genome Sequencing Center for Infectious Disease"/>
            <person name="Wu L."/>
            <person name="Ma J."/>
        </authorList>
    </citation>
    <scope>NUCLEOTIDE SEQUENCE [LARGE SCALE GENOMIC DNA]</scope>
    <source>
        <strain evidence="8">JCM 31047</strain>
    </source>
</reference>
<feature type="transmembrane region" description="Helical" evidence="6">
    <location>
        <begin position="12"/>
        <end position="34"/>
    </location>
</feature>
<dbReference type="GO" id="GO:0005886">
    <property type="term" value="C:plasma membrane"/>
    <property type="evidence" value="ECO:0007669"/>
    <property type="project" value="UniProtKB-SubCell"/>
</dbReference>
<keyword evidence="5 6" id="KW-0472">Membrane</keyword>
<dbReference type="PANTHER" id="PTHR30250:SF11">
    <property type="entry name" value="O-ANTIGEN TRANSPORTER-RELATED"/>
    <property type="match status" value="1"/>
</dbReference>
<feature type="transmembrane region" description="Helical" evidence="6">
    <location>
        <begin position="197"/>
        <end position="221"/>
    </location>
</feature>
<dbReference type="PANTHER" id="PTHR30250">
    <property type="entry name" value="PST FAMILY PREDICTED COLANIC ACID TRANSPORTER"/>
    <property type="match status" value="1"/>
</dbReference>
<evidence type="ECO:0000256" key="2">
    <source>
        <dbReference type="ARBA" id="ARBA00022475"/>
    </source>
</evidence>
<feature type="transmembrane region" description="Helical" evidence="6">
    <location>
        <begin position="40"/>
        <end position="63"/>
    </location>
</feature>
<organism evidence="7 8">
    <name type="scientific">Deinococcus arenae</name>
    <dbReference type="NCBI Taxonomy" id="1452751"/>
    <lineage>
        <taxon>Bacteria</taxon>
        <taxon>Thermotogati</taxon>
        <taxon>Deinococcota</taxon>
        <taxon>Deinococci</taxon>
        <taxon>Deinococcales</taxon>
        <taxon>Deinococcaceae</taxon>
        <taxon>Deinococcus</taxon>
    </lineage>
</organism>
<dbReference type="Proteomes" id="UP000600547">
    <property type="component" value="Unassembled WGS sequence"/>
</dbReference>
<feature type="transmembrane region" description="Helical" evidence="6">
    <location>
        <begin position="233"/>
        <end position="254"/>
    </location>
</feature>
<feature type="transmembrane region" description="Helical" evidence="6">
    <location>
        <begin position="132"/>
        <end position="152"/>
    </location>
</feature>
<dbReference type="InterPro" id="IPR050833">
    <property type="entry name" value="Poly_Biosynth_Transport"/>
</dbReference>
<feature type="transmembrane region" description="Helical" evidence="6">
    <location>
        <begin position="266"/>
        <end position="288"/>
    </location>
</feature>
<evidence type="ECO:0000256" key="4">
    <source>
        <dbReference type="ARBA" id="ARBA00022989"/>
    </source>
</evidence>
<feature type="transmembrane region" description="Helical" evidence="6">
    <location>
        <begin position="158"/>
        <end position="176"/>
    </location>
</feature>
<accession>A0A8H9GNJ5</accession>
<feature type="transmembrane region" description="Helical" evidence="6">
    <location>
        <begin position="75"/>
        <end position="95"/>
    </location>
</feature>
<sequence length="397" mass="40293">MNERRESTQGLLTVAAILLSSALNYGFTLLLGRWLDAAQYGAFASFTSLFMLSAALPVAFQQATSRRPAGANTRAALRAGGLLSLLLLALAPFARPAGLEPAWVAAFALTVAPLVVLGAWRGAAQRDGRTVAFGLSLLVEHGLKIALTLPLLSVLPGAAAAVAATLLGMLLALPVVRPARPAGAGVPEDTPAEGKRLLALGAAAQSGLLYGSVLMAGALLGPGGSGPFAAAATLARLVFFAGWAVQVAAFPLVARRAARGEPLRPLLLGALGATLLVAGLPAALLMAAPDWCARLAFGGALSGVSALLPVAALGTFLLTVAGTVLNHRLASGVAGAPWFTARAYLLACGALLLAMPFGRQPAPLMLLAALGQGSLLLFAASSFAPHSWRSFRVVSRV</sequence>
<evidence type="ECO:0008006" key="9">
    <source>
        <dbReference type="Google" id="ProtNLM"/>
    </source>
</evidence>
<protein>
    <recommendedName>
        <fullName evidence="9">Polysaccharide biosynthesis protein</fullName>
    </recommendedName>
</protein>
<evidence type="ECO:0000256" key="5">
    <source>
        <dbReference type="ARBA" id="ARBA00023136"/>
    </source>
</evidence>
<feature type="transmembrane region" description="Helical" evidence="6">
    <location>
        <begin position="101"/>
        <end position="120"/>
    </location>
</feature>
<evidence type="ECO:0000256" key="1">
    <source>
        <dbReference type="ARBA" id="ARBA00004651"/>
    </source>
</evidence>
<evidence type="ECO:0000313" key="8">
    <source>
        <dbReference type="Proteomes" id="UP000600547"/>
    </source>
</evidence>
<keyword evidence="3 6" id="KW-0812">Transmembrane</keyword>
<keyword evidence="2" id="KW-1003">Cell membrane</keyword>
<evidence type="ECO:0000256" key="6">
    <source>
        <dbReference type="SAM" id="Phobius"/>
    </source>
</evidence>
<name>A0A8H9GNJ5_9DEIO</name>
<gene>
    <name evidence="7" type="ORF">GCM10008956_12760</name>
</gene>
<dbReference type="RefSeq" id="WP_162621513.1">
    <property type="nucleotide sequence ID" value="NZ_BMQG01000003.1"/>
</dbReference>
<comment type="caution">
    <text evidence="7">The sequence shown here is derived from an EMBL/GenBank/DDBJ whole genome shotgun (WGS) entry which is preliminary data.</text>
</comment>
<feature type="transmembrane region" description="Helical" evidence="6">
    <location>
        <begin position="300"/>
        <end position="325"/>
    </location>
</feature>
<dbReference type="EMBL" id="BMQG01000003">
    <property type="protein sequence ID" value="GGM37847.1"/>
    <property type="molecule type" value="Genomic_DNA"/>
</dbReference>
<comment type="subcellular location">
    <subcellularLocation>
        <location evidence="1">Cell membrane</location>
        <topology evidence="1">Multi-pass membrane protein</topology>
    </subcellularLocation>
</comment>
<keyword evidence="4 6" id="KW-1133">Transmembrane helix</keyword>